<dbReference type="OrthoDB" id="3048815at2759"/>
<name>A0A9P7GLK3_9AGAR</name>
<accession>A0A9P7GLK3</accession>
<comment type="caution">
    <text evidence="1">The sequence shown here is derived from an EMBL/GenBank/DDBJ whole genome shotgun (WGS) entry which is preliminary data.</text>
</comment>
<gene>
    <name evidence="1" type="ORF">H0H81_005624</name>
</gene>
<dbReference type="AlphaFoldDB" id="A0A9P7GLK3"/>
<reference evidence="1" key="1">
    <citation type="submission" date="2021-02" db="EMBL/GenBank/DDBJ databases">
        <authorList>
            <person name="Nieuwenhuis M."/>
            <person name="Van De Peppel L.J.J."/>
        </authorList>
    </citation>
    <scope>NUCLEOTIDE SEQUENCE</scope>
    <source>
        <strain evidence="1">D49</strain>
    </source>
</reference>
<reference evidence="1" key="2">
    <citation type="submission" date="2021-10" db="EMBL/GenBank/DDBJ databases">
        <title>Phylogenomics reveals ancestral predisposition of the termite-cultivated fungus Termitomyces towards a domesticated lifestyle.</title>
        <authorList>
            <person name="Auxier B."/>
            <person name="Grum-Grzhimaylo A."/>
            <person name="Cardenas M.E."/>
            <person name="Lodge J.D."/>
            <person name="Laessoe T."/>
            <person name="Pedersen O."/>
            <person name="Smith M.E."/>
            <person name="Kuyper T.W."/>
            <person name="Franco-Molano E.A."/>
            <person name="Baroni T.J."/>
            <person name="Aanen D.K."/>
        </authorList>
    </citation>
    <scope>NUCLEOTIDE SEQUENCE</scope>
    <source>
        <strain evidence="1">D49</strain>
    </source>
</reference>
<keyword evidence="2" id="KW-1185">Reference proteome</keyword>
<feature type="non-terminal residue" evidence="1">
    <location>
        <position position="1"/>
    </location>
</feature>
<evidence type="ECO:0000313" key="2">
    <source>
        <dbReference type="Proteomes" id="UP000717328"/>
    </source>
</evidence>
<proteinExistence type="predicted"/>
<sequence length="96" mass="11040">PGHEEEIACRIFNKTMQAPDHFEIHSATRSASRPGWISVEVASLAAVQCICADMLNIFAHEIYFISADDAQAWHREPLVYRQRAQSWIRSCQHPYK</sequence>
<dbReference type="GO" id="GO:0006354">
    <property type="term" value="P:DNA-templated transcription elongation"/>
    <property type="evidence" value="ECO:0007669"/>
    <property type="project" value="InterPro"/>
</dbReference>
<dbReference type="InterPro" id="IPR036735">
    <property type="entry name" value="NGN_dom_sf"/>
</dbReference>
<dbReference type="EMBL" id="JABCKI010001434">
    <property type="protein sequence ID" value="KAG5649182.1"/>
    <property type="molecule type" value="Genomic_DNA"/>
</dbReference>
<evidence type="ECO:0000313" key="1">
    <source>
        <dbReference type="EMBL" id="KAG5649182.1"/>
    </source>
</evidence>
<dbReference type="Proteomes" id="UP000717328">
    <property type="component" value="Unassembled WGS sequence"/>
</dbReference>
<organism evidence="1 2">
    <name type="scientific">Sphagnurus paluster</name>
    <dbReference type="NCBI Taxonomy" id="117069"/>
    <lineage>
        <taxon>Eukaryota</taxon>
        <taxon>Fungi</taxon>
        <taxon>Dikarya</taxon>
        <taxon>Basidiomycota</taxon>
        <taxon>Agaricomycotina</taxon>
        <taxon>Agaricomycetes</taxon>
        <taxon>Agaricomycetidae</taxon>
        <taxon>Agaricales</taxon>
        <taxon>Tricholomatineae</taxon>
        <taxon>Lyophyllaceae</taxon>
        <taxon>Sphagnurus</taxon>
    </lineage>
</organism>
<dbReference type="Gene3D" id="3.30.70.940">
    <property type="entry name" value="NusG, N-terminal domain"/>
    <property type="match status" value="1"/>
</dbReference>
<feature type="non-terminal residue" evidence="1">
    <location>
        <position position="96"/>
    </location>
</feature>
<protein>
    <submittedName>
        <fullName evidence="1">Uncharacterized protein</fullName>
    </submittedName>
</protein>